<dbReference type="CDD" id="cd00077">
    <property type="entry name" value="HDc"/>
    <property type="match status" value="1"/>
</dbReference>
<feature type="domain" description="HD" evidence="4">
    <location>
        <begin position="288"/>
        <end position="395"/>
    </location>
</feature>
<dbReference type="SUPFAM" id="SSF81301">
    <property type="entry name" value="Nucleotidyltransferase"/>
    <property type="match status" value="1"/>
</dbReference>
<dbReference type="Gene3D" id="3.30.460.10">
    <property type="entry name" value="Beta Polymerase, domain 2"/>
    <property type="match status" value="1"/>
</dbReference>
<comment type="similarity">
    <text evidence="1">Belongs to the RelA/SpoT family.</text>
</comment>
<protein>
    <recommendedName>
        <fullName evidence="2">GTP diphosphokinase</fullName>
        <ecNumber evidence="2">2.7.6.5</ecNumber>
    </recommendedName>
</protein>
<evidence type="ECO:0000256" key="1">
    <source>
        <dbReference type="ARBA" id="ARBA00007476"/>
    </source>
</evidence>
<dbReference type="GO" id="GO:0015969">
    <property type="term" value="P:guanosine tetraphosphate metabolic process"/>
    <property type="evidence" value="ECO:0007669"/>
    <property type="project" value="InterPro"/>
</dbReference>
<organism evidence="5 6">
    <name type="scientific">Chrysochromulina tobinii</name>
    <dbReference type="NCBI Taxonomy" id="1460289"/>
    <lineage>
        <taxon>Eukaryota</taxon>
        <taxon>Haptista</taxon>
        <taxon>Haptophyta</taxon>
        <taxon>Prymnesiophyceae</taxon>
        <taxon>Prymnesiales</taxon>
        <taxon>Chrysochromulinaceae</taxon>
        <taxon>Chrysochromulina</taxon>
    </lineage>
</organism>
<dbReference type="PROSITE" id="PS51831">
    <property type="entry name" value="HD"/>
    <property type="match status" value="1"/>
</dbReference>
<accession>A0A0M0JUQ8</accession>
<dbReference type="SUPFAM" id="SSF109604">
    <property type="entry name" value="HD-domain/PDEase-like"/>
    <property type="match status" value="1"/>
</dbReference>
<evidence type="ECO:0000313" key="6">
    <source>
        <dbReference type="Proteomes" id="UP000037460"/>
    </source>
</evidence>
<dbReference type="InterPro" id="IPR012675">
    <property type="entry name" value="Beta-grasp_dom_sf"/>
</dbReference>
<dbReference type="EC" id="2.7.6.5" evidence="2"/>
<dbReference type="AlphaFoldDB" id="A0A0M0JUQ8"/>
<evidence type="ECO:0000259" key="3">
    <source>
        <dbReference type="PROSITE" id="PS51671"/>
    </source>
</evidence>
<keyword evidence="6" id="KW-1185">Reference proteome</keyword>
<dbReference type="SMART" id="SM00954">
    <property type="entry name" value="RelA_SpoT"/>
    <property type="match status" value="1"/>
</dbReference>
<dbReference type="PANTHER" id="PTHR43061:SF1">
    <property type="entry name" value="GTP DIPHOSPHOKINASE RSH1, CHLOROPLASTIC-RELATED"/>
    <property type="match status" value="1"/>
</dbReference>
<evidence type="ECO:0000313" key="5">
    <source>
        <dbReference type="EMBL" id="KOO29868.1"/>
    </source>
</evidence>
<dbReference type="SMART" id="SM00471">
    <property type="entry name" value="HDc"/>
    <property type="match status" value="1"/>
</dbReference>
<evidence type="ECO:0000256" key="2">
    <source>
        <dbReference type="ARBA" id="ARBA00013251"/>
    </source>
</evidence>
<dbReference type="InterPro" id="IPR007685">
    <property type="entry name" value="RelA_SpoT"/>
</dbReference>
<dbReference type="GO" id="GO:0008728">
    <property type="term" value="F:GTP diphosphokinase activity"/>
    <property type="evidence" value="ECO:0007669"/>
    <property type="project" value="UniProtKB-EC"/>
</dbReference>
<dbReference type="InterPro" id="IPR006674">
    <property type="entry name" value="HD_domain"/>
</dbReference>
<gene>
    <name evidence="5" type="ORF">Ctob_008780</name>
</gene>
<evidence type="ECO:0000259" key="4">
    <source>
        <dbReference type="PROSITE" id="PS51831"/>
    </source>
</evidence>
<dbReference type="EMBL" id="JWZX01002341">
    <property type="protein sequence ID" value="KOO29868.1"/>
    <property type="molecule type" value="Genomic_DNA"/>
</dbReference>
<dbReference type="PROSITE" id="PS51671">
    <property type="entry name" value="ACT"/>
    <property type="match status" value="1"/>
</dbReference>
<dbReference type="PANTHER" id="PTHR43061">
    <property type="entry name" value="GTP DIPHOSPHOKINASE RSH1, CHLOROPLASTIC-RELATED"/>
    <property type="match status" value="1"/>
</dbReference>
<dbReference type="Pfam" id="PF04607">
    <property type="entry name" value="RelA_SpoT"/>
    <property type="match status" value="1"/>
</dbReference>
<dbReference type="Gene3D" id="3.30.70.260">
    <property type="match status" value="1"/>
</dbReference>
<proteinExistence type="inferred from homology"/>
<dbReference type="InterPro" id="IPR003607">
    <property type="entry name" value="HD/PDEase_dom"/>
</dbReference>
<feature type="domain" description="ACT" evidence="3">
    <location>
        <begin position="860"/>
        <end position="935"/>
    </location>
</feature>
<dbReference type="Proteomes" id="UP000037460">
    <property type="component" value="Unassembled WGS sequence"/>
</dbReference>
<dbReference type="Gene3D" id="3.10.20.30">
    <property type="match status" value="1"/>
</dbReference>
<dbReference type="InterPro" id="IPR002912">
    <property type="entry name" value="ACT_dom"/>
</dbReference>
<sequence>MLVGPVSVDVRVLMAAYGVSGPMGGGPMPPGGMGMGMGPGGMGMGMGMGPGGMGMGMGMGPGGMGMGMGGGPMPPGGMGMGANMGANMGGPLPYGSLHHWFPPPGPPPGMGMLPNMGLGPDGLDGSGSMLPNMGGPLHPSAMLPSYSAPARPPEAIAAARLCSPLVAIGDATPAMTIAMTTGDDSRGHHHEEVGADAVQRIRMVASGPLIDHQRSGLRHADTIAALAPSLRPKLAQFGSSEGAELQVLDSVLAQNTAYLRNDAEKLRLALEVGFLAHKGQQRKSGEAFITHPVQVASILAEARLDTECVVAGLLHDTVEDTALTFEDLENLFGPSVRRIVEGETKVSKLPKLVRSELARPSKQDEQAENLRSMFVAMAEDWRVVVVKLADRLHNMRTLEFMPVHKRISIARETLEIFAPLAHRLGMWSFRSELADLSFKHLFPAEHDELQSHIDSKMRSYKETLAAATQELVGRLTADPRLAQYRVVITGRTKSIHSTWKKLQRDECSVDEVLDLVALRIVIEPLLGLDDDIGSGGMLSPGSSGDDMEICYHVLGKVHGVWTPLPRTLKDYISSPKPNGYRSLHTTVLVGTQPLEVQIRTQQMHRVAEYGAAAHWTYKEKADLDGDGAVVTADRRLADRSAWLQVPALRSIAKWEEELESAHEFMQLVRAELLGTRVFVFTEAAGSNTRILNLAVGATLQDAANALNATAASQVALLNGTPRRSSTKLKNGDIVSFVRVDDQSLHGAPVDEEEGFEGGRKGNALGVPPKLHVCERCLPLPGDAIVLTTRSTSQRGDEDLAVGGRLHRAASECLAMRRDLAAGERLVRPTAALEEKYRKKFDDALRPRAPPGGTDEVLATKIIVFTTDRTGLLLTISSVVTLNTVNIVNVRSETRMVGDASAFCYTVHIASVEMLEALILNLEQLDDVRCVLRADMDDLMHDLGPDGFWAAGGIAPIDIHHRAGDY</sequence>
<dbReference type="Pfam" id="PF13291">
    <property type="entry name" value="ACT_4"/>
    <property type="match status" value="1"/>
</dbReference>
<dbReference type="FunFam" id="1.10.3210.10:FF:000001">
    <property type="entry name" value="GTP pyrophosphokinase RelA"/>
    <property type="match status" value="1"/>
</dbReference>
<dbReference type="Pfam" id="PF13328">
    <property type="entry name" value="HD_4"/>
    <property type="match status" value="1"/>
</dbReference>
<dbReference type="OrthoDB" id="430679at2759"/>
<dbReference type="Gene3D" id="1.10.3210.10">
    <property type="entry name" value="Hypothetical protein af1432"/>
    <property type="match status" value="1"/>
</dbReference>
<name>A0A0M0JUQ8_9EUKA</name>
<dbReference type="CDD" id="cd05399">
    <property type="entry name" value="NT_Rel-Spo_like"/>
    <property type="match status" value="1"/>
</dbReference>
<dbReference type="InterPro" id="IPR043519">
    <property type="entry name" value="NT_sf"/>
</dbReference>
<comment type="caution">
    <text evidence="5">The sequence shown here is derived from an EMBL/GenBank/DDBJ whole genome shotgun (WGS) entry which is preliminary data.</text>
</comment>
<reference evidence="6" key="1">
    <citation type="journal article" date="2015" name="PLoS Genet.">
        <title>Genome Sequence and Transcriptome Analyses of Chrysochromulina tobin: Metabolic Tools for Enhanced Algal Fitness in the Prominent Order Prymnesiales (Haptophyceae).</title>
        <authorList>
            <person name="Hovde B.T."/>
            <person name="Deodato C.R."/>
            <person name="Hunsperger H.M."/>
            <person name="Ryken S.A."/>
            <person name="Yost W."/>
            <person name="Jha R.K."/>
            <person name="Patterson J."/>
            <person name="Monnat R.J. Jr."/>
            <person name="Barlow S.B."/>
            <person name="Starkenburg S.R."/>
            <person name="Cattolico R.A."/>
        </authorList>
    </citation>
    <scope>NUCLEOTIDE SEQUENCE</scope>
    <source>
        <strain evidence="6">CCMP291</strain>
    </source>
</reference>